<name>A0AC61RDM7_9BACT</name>
<dbReference type="EMBL" id="SRYB01000019">
    <property type="protein sequence ID" value="TGY77911.1"/>
    <property type="molecule type" value="Genomic_DNA"/>
</dbReference>
<comment type="caution">
    <text evidence="1">The sequence shown here is derived from an EMBL/GenBank/DDBJ whole genome shotgun (WGS) entry which is preliminary data.</text>
</comment>
<dbReference type="Proteomes" id="UP000306319">
    <property type="component" value="Unassembled WGS sequence"/>
</dbReference>
<proteinExistence type="predicted"/>
<reference evidence="1" key="1">
    <citation type="submission" date="2019-04" db="EMBL/GenBank/DDBJ databases">
        <title>Microbes associate with the intestines of laboratory mice.</title>
        <authorList>
            <person name="Navarre W."/>
            <person name="Wong E."/>
            <person name="Huang K."/>
            <person name="Tropini C."/>
            <person name="Ng K."/>
            <person name="Yu B."/>
        </authorList>
    </citation>
    <scope>NUCLEOTIDE SEQUENCE</scope>
    <source>
        <strain evidence="1">NM04_E33</strain>
    </source>
</reference>
<sequence>MTRLDTIELEGMLPRVFVSESIPASDVWRGKVVFRRGDRYLVEAASGGGKSSMCAYIYGLRDDYEGELRFNGKDVRGFGISEWQSLRREHIAYLPQELSLFPELTALQNIELKSTLTGGVRRERIEEWLHELGIDSRRNYPVGRMSIGQQQRVGIIRAICQPFDFILLDEPVSHLDEENNRKAAEIIMAEAQRQGAGIISTSVGNPLLLAEPERLKL</sequence>
<evidence type="ECO:0000313" key="2">
    <source>
        <dbReference type="Proteomes" id="UP000306319"/>
    </source>
</evidence>
<evidence type="ECO:0000313" key="1">
    <source>
        <dbReference type="EMBL" id="TGY77911.1"/>
    </source>
</evidence>
<keyword evidence="1" id="KW-0547">Nucleotide-binding</keyword>
<protein>
    <submittedName>
        <fullName evidence="1">ATP-binding cassette domain-containing protein</fullName>
    </submittedName>
</protein>
<gene>
    <name evidence="1" type="ORF">E5331_12625</name>
</gene>
<accession>A0AC61RDM7</accession>
<keyword evidence="1" id="KW-0067">ATP-binding</keyword>
<organism evidence="1 2">
    <name type="scientific">Lepagella muris</name>
    <dbReference type="NCBI Taxonomy" id="3032870"/>
    <lineage>
        <taxon>Bacteria</taxon>
        <taxon>Pseudomonadati</taxon>
        <taxon>Bacteroidota</taxon>
        <taxon>Bacteroidia</taxon>
        <taxon>Bacteroidales</taxon>
        <taxon>Muribaculaceae</taxon>
        <taxon>Lepagella</taxon>
    </lineage>
</organism>
<keyword evidence="2" id="KW-1185">Reference proteome</keyword>